<dbReference type="EMBL" id="CP126116">
    <property type="protein sequence ID" value="WHZ59175.1"/>
    <property type="molecule type" value="Genomic_DNA"/>
</dbReference>
<reference evidence="2" key="1">
    <citation type="journal article" date="2025" name="Aquaculture">
        <title>Assessment of the bioflocculant production and safety properties of Metabacillus hrfriensis sp. nov. based on phenotypic and whole-genome sequencing analysis.</title>
        <authorList>
            <person name="Zhang R."/>
            <person name="Zhao Z."/>
            <person name="Luo L."/>
            <person name="Wang S."/>
            <person name="Guo K."/>
            <person name="Xu W."/>
        </authorList>
    </citation>
    <scope>NUCLEOTIDE SEQUENCE [LARGE SCALE GENOMIC DNA]</scope>
    <source>
        <strain evidence="2">CT-WN-B3</strain>
    </source>
</reference>
<proteinExistence type="predicted"/>
<sequence>MIIGNVKEIIRYPVKSFHGEKINQVNVLGHGLYGDRSHGFKTGDGKYLTQTQLPEMTTFKARFKGDEKPENYPPVEVISAEGTVFAFEDTALLERLEKLSKKRLTRIKHHPAYTPFGAIEVENILLVTDASIKYISHVLDNEVNHLRFRPNIVIDLYNKKPFSEQTWAGKRLKIGDVEVVIKKGCERCSIINIDPSSGIIDRTVLKTVFKENHNIFGVYAAVLKEGSVKTGDMITLHDG</sequence>
<evidence type="ECO:0000313" key="1">
    <source>
        <dbReference type="EMBL" id="WHZ59175.1"/>
    </source>
</evidence>
<protein>
    <submittedName>
        <fullName evidence="1">MOSC domain-containing protein</fullName>
    </submittedName>
</protein>
<name>A0ACD4RF72_9BACI</name>
<accession>A0ACD4RF72</accession>
<gene>
    <name evidence="1" type="ORF">QLQ22_07560</name>
</gene>
<evidence type="ECO:0000313" key="2">
    <source>
        <dbReference type="Proteomes" id="UP001226091"/>
    </source>
</evidence>
<dbReference type="Proteomes" id="UP001226091">
    <property type="component" value="Chromosome"/>
</dbReference>
<organism evidence="1 2">
    <name type="scientific">Metabacillus hrfriensis</name>
    <dbReference type="NCBI Taxonomy" id="3048891"/>
    <lineage>
        <taxon>Bacteria</taxon>
        <taxon>Bacillati</taxon>
        <taxon>Bacillota</taxon>
        <taxon>Bacilli</taxon>
        <taxon>Bacillales</taxon>
        <taxon>Bacillaceae</taxon>
        <taxon>Metabacillus</taxon>
    </lineage>
</organism>
<keyword evidence="2" id="KW-1185">Reference proteome</keyword>